<evidence type="ECO:0008006" key="3">
    <source>
        <dbReference type="Google" id="ProtNLM"/>
    </source>
</evidence>
<dbReference type="PANTHER" id="PTHR36221">
    <property type="entry name" value="DUF742 DOMAIN-CONTAINING PROTEIN"/>
    <property type="match status" value="1"/>
</dbReference>
<dbReference type="PANTHER" id="PTHR36221:SF1">
    <property type="entry name" value="DUF742 DOMAIN-CONTAINING PROTEIN"/>
    <property type="match status" value="1"/>
</dbReference>
<proteinExistence type="predicted"/>
<dbReference type="RefSeq" id="WP_103565710.1">
    <property type="nucleotide sequence ID" value="NZ_MTBP01000004.1"/>
</dbReference>
<dbReference type="InterPro" id="IPR007995">
    <property type="entry name" value="DUF742"/>
</dbReference>
<dbReference type="Pfam" id="PF05331">
    <property type="entry name" value="DUF742"/>
    <property type="match status" value="1"/>
</dbReference>
<gene>
    <name evidence="1" type="ORF">BTM25_52220</name>
</gene>
<sequence>MTRRAGLDPTRWGRPYTRVGGRIRTPRPLLVHTLVHVPQYDASVAATLPPWARTLYQRAAASSPVSLAELSAECAIALGVARVVLSDLSAAGHVHLGSGAQDPRDTVVLGRVLDGLRKLA</sequence>
<evidence type="ECO:0000313" key="2">
    <source>
        <dbReference type="Proteomes" id="UP000242367"/>
    </source>
</evidence>
<keyword evidence="2" id="KW-1185">Reference proteome</keyword>
<protein>
    <recommendedName>
        <fullName evidence="3">DUF742 domain-containing protein</fullName>
    </recommendedName>
</protein>
<dbReference type="AlphaFoldDB" id="A0A2P4UDB7"/>
<accession>A0A2P4UDB7</accession>
<dbReference type="EMBL" id="MTBP01000004">
    <property type="protein sequence ID" value="POM23016.1"/>
    <property type="molecule type" value="Genomic_DNA"/>
</dbReference>
<comment type="caution">
    <text evidence="1">The sequence shown here is derived from an EMBL/GenBank/DDBJ whole genome shotgun (WGS) entry which is preliminary data.</text>
</comment>
<organism evidence="1 2">
    <name type="scientific">Actinomadura rubteroloni</name>
    <dbReference type="NCBI Taxonomy" id="1926885"/>
    <lineage>
        <taxon>Bacteria</taxon>
        <taxon>Bacillati</taxon>
        <taxon>Actinomycetota</taxon>
        <taxon>Actinomycetes</taxon>
        <taxon>Streptosporangiales</taxon>
        <taxon>Thermomonosporaceae</taxon>
        <taxon>Actinomadura</taxon>
    </lineage>
</organism>
<evidence type="ECO:0000313" key="1">
    <source>
        <dbReference type="EMBL" id="POM23016.1"/>
    </source>
</evidence>
<name>A0A2P4UDB7_9ACTN</name>
<dbReference type="Proteomes" id="UP000242367">
    <property type="component" value="Unassembled WGS sequence"/>
</dbReference>
<reference evidence="1 2" key="1">
    <citation type="journal article" date="2017" name="Chemistry">
        <title>Isolation, Biosynthesis and Chemical Modifications of Rubterolones A-F: Rare Tropolone Alkaloids from Actinomadura sp. 5-2.</title>
        <authorList>
            <person name="Guo H."/>
            <person name="Benndorf R."/>
            <person name="Leichnitz D."/>
            <person name="Klassen J.L."/>
            <person name="Vollmers J."/>
            <person name="Gorls H."/>
            <person name="Steinacker M."/>
            <person name="Weigel C."/>
            <person name="Dahse H.M."/>
            <person name="Kaster A.K."/>
            <person name="de Beer Z.W."/>
            <person name="Poulsen M."/>
            <person name="Beemelmanns C."/>
        </authorList>
    </citation>
    <scope>NUCLEOTIDE SEQUENCE [LARGE SCALE GENOMIC DNA]</scope>
    <source>
        <strain evidence="1 2">5-2</strain>
    </source>
</reference>